<dbReference type="Proteomes" id="UP000176244">
    <property type="component" value="Unassembled WGS sequence"/>
</dbReference>
<dbReference type="STRING" id="52694.ACWI_28860"/>
<dbReference type="SMART" id="SM00422">
    <property type="entry name" value="HTH_MERR"/>
    <property type="match status" value="1"/>
</dbReference>
<dbReference type="EMBL" id="LKEU01000037">
    <property type="protein sequence ID" value="OFV69748.1"/>
    <property type="molecule type" value="Genomic_DNA"/>
</dbReference>
<reference evidence="7 9" key="2">
    <citation type="submission" date="2019-08" db="EMBL/GenBank/DDBJ databases">
        <title>Isolation and enrichment of carboxydotrophic bacteria from anaerobic sludge for the production of bio-based chemicals from syngas.</title>
        <authorList>
            <person name="Antares A.L."/>
            <person name="Moreira J."/>
            <person name="Diender M."/>
            <person name="Parshina S.N."/>
            <person name="Stams A.J.M."/>
            <person name="Alves M."/>
            <person name="Alves J.I."/>
            <person name="Sousa D.Z."/>
        </authorList>
    </citation>
    <scope>NUCLEOTIDE SEQUENCE [LARGE SCALE GENOMIC DNA]</scope>
    <source>
        <strain evidence="7 9">JM</strain>
    </source>
</reference>
<sequence length="287" mass="33223">MTNDSQKHIDDFDRNNQSNTFLTGELFRYLGFTRDTLRHYEAMGLIKPGHDQSNNYRQYGFDEIYKLLIIEFYKKRGFALAEINQLIDQDQLSGITENLIEKQAAIELAIKKQQQMLLKLADTQAFCQSLPHHLNQFSIRNFPLYEIISSFSAISAFDEYQEKVLAHLNLADEDLLTNMIRCVTFDTTQYQETQMHLVVPATARESGKDYLDDGPCLHIVVESGRYSDAANQVIDKTRLAAYQWAAENQLQLKGCVYLHVRLILFHDNLEQAFVEAWAPIDQNNRTE</sequence>
<keyword evidence="3" id="KW-0238">DNA-binding</keyword>
<gene>
    <name evidence="6" type="primary">hmrR_2</name>
    <name evidence="6" type="ORF">ACWI_28860</name>
    <name evidence="7" type="ORF">FXB42_10730</name>
</gene>
<dbReference type="GO" id="GO:0003700">
    <property type="term" value="F:DNA-binding transcription factor activity"/>
    <property type="evidence" value="ECO:0007669"/>
    <property type="project" value="InterPro"/>
</dbReference>
<dbReference type="EMBL" id="VSLA01000024">
    <property type="protein sequence ID" value="TYC84800.1"/>
    <property type="molecule type" value="Genomic_DNA"/>
</dbReference>
<evidence type="ECO:0000256" key="1">
    <source>
        <dbReference type="ARBA" id="ARBA00022491"/>
    </source>
</evidence>
<feature type="domain" description="HTH merR-type" evidence="5">
    <location>
        <begin position="20"/>
        <end position="89"/>
    </location>
</feature>
<evidence type="ECO:0000313" key="9">
    <source>
        <dbReference type="Proteomes" id="UP000322619"/>
    </source>
</evidence>
<evidence type="ECO:0000259" key="5">
    <source>
        <dbReference type="PROSITE" id="PS50937"/>
    </source>
</evidence>
<dbReference type="PROSITE" id="PS50937">
    <property type="entry name" value="HTH_MERR_2"/>
    <property type="match status" value="1"/>
</dbReference>
<dbReference type="AlphaFoldDB" id="A0A1F2PEP3"/>
<dbReference type="InterPro" id="IPR009061">
    <property type="entry name" value="DNA-bd_dom_put_sf"/>
</dbReference>
<dbReference type="Pfam" id="PF13411">
    <property type="entry name" value="MerR_1"/>
    <property type="match status" value="1"/>
</dbReference>
<keyword evidence="4" id="KW-0804">Transcription</keyword>
<dbReference type="RefSeq" id="WP_070372145.1">
    <property type="nucleotide sequence ID" value="NZ_LKEU01000037.1"/>
</dbReference>
<dbReference type="PANTHER" id="PTHR30204">
    <property type="entry name" value="REDOX-CYCLING DRUG-SENSING TRANSCRIPTIONAL ACTIVATOR SOXR"/>
    <property type="match status" value="1"/>
</dbReference>
<organism evidence="6 8">
    <name type="scientific">Acetobacterium wieringae</name>
    <dbReference type="NCBI Taxonomy" id="52694"/>
    <lineage>
        <taxon>Bacteria</taxon>
        <taxon>Bacillati</taxon>
        <taxon>Bacillota</taxon>
        <taxon>Clostridia</taxon>
        <taxon>Eubacteriales</taxon>
        <taxon>Eubacteriaceae</taxon>
        <taxon>Acetobacterium</taxon>
    </lineage>
</organism>
<dbReference type="InterPro" id="IPR000551">
    <property type="entry name" value="MerR-type_HTH_dom"/>
</dbReference>
<evidence type="ECO:0000313" key="8">
    <source>
        <dbReference type="Proteomes" id="UP000176244"/>
    </source>
</evidence>
<evidence type="ECO:0000256" key="3">
    <source>
        <dbReference type="ARBA" id="ARBA00023125"/>
    </source>
</evidence>
<dbReference type="PANTHER" id="PTHR30204:SF69">
    <property type="entry name" value="MERR-FAMILY TRANSCRIPTIONAL REGULATOR"/>
    <property type="match status" value="1"/>
</dbReference>
<evidence type="ECO:0000313" key="6">
    <source>
        <dbReference type="EMBL" id="OFV69748.1"/>
    </source>
</evidence>
<evidence type="ECO:0000313" key="7">
    <source>
        <dbReference type="EMBL" id="TYC84800.1"/>
    </source>
</evidence>
<protein>
    <submittedName>
        <fullName evidence="6">HTH-type transcriptional regulator HmrR</fullName>
    </submittedName>
    <submittedName>
        <fullName evidence="7">MerR family transcriptional regulator</fullName>
    </submittedName>
</protein>
<comment type="caution">
    <text evidence="6">The sequence shown here is derived from an EMBL/GenBank/DDBJ whole genome shotgun (WGS) entry which is preliminary data.</text>
</comment>
<dbReference type="InterPro" id="IPR047057">
    <property type="entry name" value="MerR_fam"/>
</dbReference>
<dbReference type="Gene3D" id="1.10.1660.10">
    <property type="match status" value="1"/>
</dbReference>
<reference evidence="6 8" key="1">
    <citation type="submission" date="2015-09" db="EMBL/GenBank/DDBJ databases">
        <title>Genome sequence of Acetobacterium wieringae DSM 1911.</title>
        <authorList>
            <person name="Poehlein A."/>
            <person name="Bengelsdorf F.R."/>
            <person name="Schiel-Bengelsdorf B."/>
            <person name="Duerre P."/>
            <person name="Daniel R."/>
        </authorList>
    </citation>
    <scope>NUCLEOTIDE SEQUENCE [LARGE SCALE GENOMIC DNA]</scope>
    <source>
        <strain evidence="6 8">DSM 1911</strain>
    </source>
</reference>
<accession>A0A1F2PEP3</accession>
<proteinExistence type="predicted"/>
<keyword evidence="2" id="KW-0805">Transcription regulation</keyword>
<name>A0A1F2PEP3_9FIRM</name>
<keyword evidence="1" id="KW-0678">Repressor</keyword>
<evidence type="ECO:0000256" key="4">
    <source>
        <dbReference type="ARBA" id="ARBA00023163"/>
    </source>
</evidence>
<dbReference type="SUPFAM" id="SSF46955">
    <property type="entry name" value="Putative DNA-binding domain"/>
    <property type="match status" value="1"/>
</dbReference>
<dbReference type="OrthoDB" id="122388at2"/>
<dbReference type="GO" id="GO:0003677">
    <property type="term" value="F:DNA binding"/>
    <property type="evidence" value="ECO:0007669"/>
    <property type="project" value="UniProtKB-KW"/>
</dbReference>
<evidence type="ECO:0000256" key="2">
    <source>
        <dbReference type="ARBA" id="ARBA00023015"/>
    </source>
</evidence>
<dbReference type="Proteomes" id="UP000322619">
    <property type="component" value="Unassembled WGS sequence"/>
</dbReference>